<feature type="region of interest" description="Disordered" evidence="1">
    <location>
        <begin position="85"/>
        <end position="108"/>
    </location>
</feature>
<evidence type="ECO:0000313" key="2">
    <source>
        <dbReference type="EMBL" id="MBB3079042.1"/>
    </source>
</evidence>
<sequence length="108" mass="11306">MHSKSGYEEMSGISQGAQMVSNLIGKVLRTGRSPGGSQLSEKEQLEFITNVVTHVEENAGQDEAIKTFIESVGKGLQKPAEFVNDNAGGAIDDSTVSRTAGGKVVPGL</sequence>
<evidence type="ECO:0000256" key="1">
    <source>
        <dbReference type="SAM" id="MobiDB-lite"/>
    </source>
</evidence>
<protein>
    <submittedName>
        <fullName evidence="2">Uncharacterized protein</fullName>
    </submittedName>
</protein>
<gene>
    <name evidence="2" type="ORF">FHS41_005573</name>
</gene>
<dbReference type="EMBL" id="JACHXE010000005">
    <property type="protein sequence ID" value="MBB3079042.1"/>
    <property type="molecule type" value="Genomic_DNA"/>
</dbReference>
<organism evidence="2 3">
    <name type="scientific">Streptomyces violarus</name>
    <dbReference type="NCBI Taxonomy" id="67380"/>
    <lineage>
        <taxon>Bacteria</taxon>
        <taxon>Bacillati</taxon>
        <taxon>Actinomycetota</taxon>
        <taxon>Actinomycetes</taxon>
        <taxon>Kitasatosporales</taxon>
        <taxon>Streptomycetaceae</taxon>
        <taxon>Streptomyces</taxon>
    </lineage>
</organism>
<comment type="caution">
    <text evidence="2">The sequence shown here is derived from an EMBL/GenBank/DDBJ whole genome shotgun (WGS) entry which is preliminary data.</text>
</comment>
<proteinExistence type="predicted"/>
<dbReference type="Proteomes" id="UP000572907">
    <property type="component" value="Unassembled WGS sequence"/>
</dbReference>
<dbReference type="AlphaFoldDB" id="A0A7W4ZUM5"/>
<reference evidence="2 3" key="1">
    <citation type="submission" date="2020-08" db="EMBL/GenBank/DDBJ databases">
        <title>Genomic Encyclopedia of Type Strains, Phase III (KMG-III): the genomes of soil and plant-associated and newly described type strains.</title>
        <authorList>
            <person name="Whitman W."/>
        </authorList>
    </citation>
    <scope>NUCLEOTIDE SEQUENCE [LARGE SCALE GENOMIC DNA]</scope>
    <source>
        <strain evidence="2 3">CECT 3237</strain>
    </source>
</reference>
<dbReference type="RefSeq" id="WP_184595984.1">
    <property type="nucleotide sequence ID" value="NZ_BMUP01000002.1"/>
</dbReference>
<keyword evidence="3" id="KW-1185">Reference proteome</keyword>
<accession>A0A7W4ZUM5</accession>
<name>A0A7W4ZUM5_9ACTN</name>
<evidence type="ECO:0000313" key="3">
    <source>
        <dbReference type="Proteomes" id="UP000572907"/>
    </source>
</evidence>